<dbReference type="Proteomes" id="UP000590749">
    <property type="component" value="Unassembled WGS sequence"/>
</dbReference>
<evidence type="ECO:0000313" key="3">
    <source>
        <dbReference type="Proteomes" id="UP000590749"/>
    </source>
</evidence>
<gene>
    <name evidence="2" type="ORF">FHR83_002451</name>
</gene>
<sequence length="42" mass="4578">MTPIEEVVEVVRTGGGPSRDHRDERPRGDEPAPAPERRAPAS</sequence>
<keyword evidence="3" id="KW-1185">Reference proteome</keyword>
<reference evidence="2 3" key="1">
    <citation type="submission" date="2020-08" db="EMBL/GenBank/DDBJ databases">
        <title>Genomic Encyclopedia of Type Strains, Phase III (KMG-III): the genomes of soil and plant-associated and newly described type strains.</title>
        <authorList>
            <person name="Whitman W."/>
        </authorList>
    </citation>
    <scope>NUCLEOTIDE SEQUENCE [LARGE SCALE GENOMIC DNA]</scope>
    <source>
        <strain evidence="2 3">CECT 3287</strain>
    </source>
</reference>
<feature type="compositionally biased region" description="Basic and acidic residues" evidence="1">
    <location>
        <begin position="18"/>
        <end position="42"/>
    </location>
</feature>
<accession>A0A7W5AEK4</accession>
<dbReference type="EMBL" id="JACHXF010000004">
    <property type="protein sequence ID" value="MBB3094788.1"/>
    <property type="molecule type" value="Genomic_DNA"/>
</dbReference>
<comment type="caution">
    <text evidence="2">The sequence shown here is derived from an EMBL/GenBank/DDBJ whole genome shotgun (WGS) entry which is preliminary data.</text>
</comment>
<evidence type="ECO:0000256" key="1">
    <source>
        <dbReference type="SAM" id="MobiDB-lite"/>
    </source>
</evidence>
<feature type="region of interest" description="Disordered" evidence="1">
    <location>
        <begin position="1"/>
        <end position="42"/>
    </location>
</feature>
<dbReference type="AlphaFoldDB" id="A0A7W5AEK4"/>
<protein>
    <submittedName>
        <fullName evidence="2">Uncharacterized protein</fullName>
    </submittedName>
</protein>
<organism evidence="2 3">
    <name type="scientific">Actinoplanes campanulatus</name>
    <dbReference type="NCBI Taxonomy" id="113559"/>
    <lineage>
        <taxon>Bacteria</taxon>
        <taxon>Bacillati</taxon>
        <taxon>Actinomycetota</taxon>
        <taxon>Actinomycetes</taxon>
        <taxon>Micromonosporales</taxon>
        <taxon>Micromonosporaceae</taxon>
        <taxon>Actinoplanes</taxon>
    </lineage>
</organism>
<evidence type="ECO:0000313" key="2">
    <source>
        <dbReference type="EMBL" id="MBB3094788.1"/>
    </source>
</evidence>
<name>A0A7W5AEK4_9ACTN</name>
<proteinExistence type="predicted"/>